<protein>
    <submittedName>
        <fullName evidence="1">Uncharacterized protein</fullName>
    </submittedName>
</protein>
<keyword evidence="2" id="KW-1185">Reference proteome</keyword>
<name>A0A517T8S2_9PLAN</name>
<gene>
    <name evidence="1" type="ORF">V22_20220</name>
</gene>
<accession>A0A517T8S2</accession>
<evidence type="ECO:0000313" key="1">
    <source>
        <dbReference type="EMBL" id="QDT64781.1"/>
    </source>
</evidence>
<dbReference type="AlphaFoldDB" id="A0A517T8S2"/>
<dbReference type="KEGG" id="chya:V22_20220"/>
<organism evidence="1 2">
    <name type="scientific">Calycomorphotria hydatis</name>
    <dbReference type="NCBI Taxonomy" id="2528027"/>
    <lineage>
        <taxon>Bacteria</taxon>
        <taxon>Pseudomonadati</taxon>
        <taxon>Planctomycetota</taxon>
        <taxon>Planctomycetia</taxon>
        <taxon>Planctomycetales</taxon>
        <taxon>Planctomycetaceae</taxon>
        <taxon>Calycomorphotria</taxon>
    </lineage>
</organism>
<proteinExistence type="predicted"/>
<dbReference type="Proteomes" id="UP000319976">
    <property type="component" value="Chromosome"/>
</dbReference>
<sequence>MLSQEEHQSYAQRRALLTLLAITNDAALYFTQVQPSRFGFSSGNGSWKRAPR</sequence>
<reference evidence="1 2" key="1">
    <citation type="submission" date="2019-02" db="EMBL/GenBank/DDBJ databases">
        <title>Deep-cultivation of Planctomycetes and their phenomic and genomic characterization uncovers novel biology.</title>
        <authorList>
            <person name="Wiegand S."/>
            <person name="Jogler M."/>
            <person name="Boedeker C."/>
            <person name="Pinto D."/>
            <person name="Vollmers J."/>
            <person name="Rivas-Marin E."/>
            <person name="Kohn T."/>
            <person name="Peeters S.H."/>
            <person name="Heuer A."/>
            <person name="Rast P."/>
            <person name="Oberbeckmann S."/>
            <person name="Bunk B."/>
            <person name="Jeske O."/>
            <person name="Meyerdierks A."/>
            <person name="Storesund J.E."/>
            <person name="Kallscheuer N."/>
            <person name="Luecker S."/>
            <person name="Lage O.M."/>
            <person name="Pohl T."/>
            <person name="Merkel B.J."/>
            <person name="Hornburger P."/>
            <person name="Mueller R.-W."/>
            <person name="Bruemmer F."/>
            <person name="Labrenz M."/>
            <person name="Spormann A.M."/>
            <person name="Op den Camp H."/>
            <person name="Overmann J."/>
            <person name="Amann R."/>
            <person name="Jetten M.S.M."/>
            <person name="Mascher T."/>
            <person name="Medema M.H."/>
            <person name="Devos D.P."/>
            <person name="Kaster A.-K."/>
            <person name="Ovreas L."/>
            <person name="Rohde M."/>
            <person name="Galperin M.Y."/>
            <person name="Jogler C."/>
        </authorList>
    </citation>
    <scope>NUCLEOTIDE SEQUENCE [LARGE SCALE GENOMIC DNA]</scope>
    <source>
        <strain evidence="1 2">V22</strain>
    </source>
</reference>
<dbReference type="EMBL" id="CP036316">
    <property type="protein sequence ID" value="QDT64781.1"/>
    <property type="molecule type" value="Genomic_DNA"/>
</dbReference>
<evidence type="ECO:0000313" key="2">
    <source>
        <dbReference type="Proteomes" id="UP000319976"/>
    </source>
</evidence>